<name>A0A1G9LTW1_9BACI</name>
<evidence type="ECO:0000256" key="1">
    <source>
        <dbReference type="SAM" id="MobiDB-lite"/>
    </source>
</evidence>
<evidence type="ECO:0000259" key="3">
    <source>
        <dbReference type="Pfam" id="PF10646"/>
    </source>
</evidence>
<gene>
    <name evidence="4" type="ORF">SAMN05216244_0285</name>
</gene>
<feature type="transmembrane region" description="Helical" evidence="2">
    <location>
        <begin position="52"/>
        <end position="74"/>
    </location>
</feature>
<proteinExistence type="predicted"/>
<dbReference type="Pfam" id="PF10646">
    <property type="entry name" value="Germane"/>
    <property type="match status" value="1"/>
</dbReference>
<reference evidence="5" key="1">
    <citation type="submission" date="2016-10" db="EMBL/GenBank/DDBJ databases">
        <authorList>
            <person name="Varghese N."/>
            <person name="Submissions S."/>
        </authorList>
    </citation>
    <scope>NUCLEOTIDE SEQUENCE [LARGE SCALE GENOMIC DNA]</scope>
    <source>
        <strain evidence="5">CGMCC 1.6199</strain>
    </source>
</reference>
<keyword evidence="2" id="KW-0812">Transmembrane</keyword>
<feature type="compositionally biased region" description="Polar residues" evidence="1">
    <location>
        <begin position="107"/>
        <end position="117"/>
    </location>
</feature>
<keyword evidence="5" id="KW-1185">Reference proteome</keyword>
<keyword evidence="2" id="KW-1133">Transmembrane helix</keyword>
<dbReference type="EMBL" id="FNHF01000001">
    <property type="protein sequence ID" value="SDL65244.1"/>
    <property type="molecule type" value="Genomic_DNA"/>
</dbReference>
<dbReference type="InterPro" id="IPR019606">
    <property type="entry name" value="GerMN"/>
</dbReference>
<evidence type="ECO:0000256" key="2">
    <source>
        <dbReference type="SAM" id="Phobius"/>
    </source>
</evidence>
<organism evidence="4 5">
    <name type="scientific">Sediminibacillus halophilus</name>
    <dbReference type="NCBI Taxonomy" id="482461"/>
    <lineage>
        <taxon>Bacteria</taxon>
        <taxon>Bacillati</taxon>
        <taxon>Bacillota</taxon>
        <taxon>Bacilli</taxon>
        <taxon>Bacillales</taxon>
        <taxon>Bacillaceae</taxon>
        <taxon>Sediminibacillus</taxon>
    </lineage>
</organism>
<evidence type="ECO:0000313" key="5">
    <source>
        <dbReference type="Proteomes" id="UP000182347"/>
    </source>
</evidence>
<dbReference type="AlphaFoldDB" id="A0A1G9LTW1"/>
<feature type="region of interest" description="Disordered" evidence="1">
    <location>
        <begin position="98"/>
        <end position="125"/>
    </location>
</feature>
<accession>A0A1G9LTW1</accession>
<sequence>MKKGWTNQRVEDNLRKLPVIQDKRPENELYQKVVKGLEEETDRKNKRSWKSWLIPSLATLAVLLLIAVIGQSALRIDYFTTQEDVADTYSNEAKKSEQAEVMEEESQSATSLPAEQSESADEEAIVKEAEEPVSKAVYTDSDKKTAFDVSIPIEGNGYLVPLTYQTENTSERIESTLNQLDDLLDPQAIGLPSNLLQGVTFEIDKSNGIAIVDFPADFNFEDEAFTGNVGTVLSRLFLPLEINQVKLQINGNPGIPIATKGEVIDSLPLKQPGSYVYKVYQKQEDTTPFLAAVPVAIDNDIEAAFYEMRKEEPDNNLKATIPSGVSFRVQKSEKQVSVNLSGPVANDQKTLDMLEAMMMTAKSFGYQKIKFHVPESRIGPYDNLEEPLEVPDGINGQ</sequence>
<dbReference type="Proteomes" id="UP000182347">
    <property type="component" value="Unassembled WGS sequence"/>
</dbReference>
<dbReference type="STRING" id="482461.SAMN05216244_0285"/>
<feature type="domain" description="GerMN" evidence="3">
    <location>
        <begin position="280"/>
        <end position="373"/>
    </location>
</feature>
<protein>
    <recommendedName>
        <fullName evidence="3">GerMN domain-containing protein</fullName>
    </recommendedName>
</protein>
<dbReference type="OrthoDB" id="2965336at2"/>
<dbReference type="RefSeq" id="WP_074597098.1">
    <property type="nucleotide sequence ID" value="NZ_FNHF01000001.1"/>
</dbReference>
<evidence type="ECO:0000313" key="4">
    <source>
        <dbReference type="EMBL" id="SDL65244.1"/>
    </source>
</evidence>
<keyword evidence="2" id="KW-0472">Membrane</keyword>